<protein>
    <submittedName>
        <fullName evidence="1">Uncharacterized protein</fullName>
    </submittedName>
</protein>
<evidence type="ECO:0000313" key="2">
    <source>
        <dbReference type="Proteomes" id="UP000177626"/>
    </source>
</evidence>
<dbReference type="Proteomes" id="UP000177626">
    <property type="component" value="Unassembled WGS sequence"/>
</dbReference>
<name>A0A1G2C0J7_9BACT</name>
<reference evidence="1 2" key="1">
    <citation type="journal article" date="2016" name="Nat. Commun.">
        <title>Thousands of microbial genomes shed light on interconnected biogeochemical processes in an aquifer system.</title>
        <authorList>
            <person name="Anantharaman K."/>
            <person name="Brown C.T."/>
            <person name="Hug L.A."/>
            <person name="Sharon I."/>
            <person name="Castelle C.J."/>
            <person name="Probst A.J."/>
            <person name="Thomas B.C."/>
            <person name="Singh A."/>
            <person name="Wilkins M.J."/>
            <person name="Karaoz U."/>
            <person name="Brodie E.L."/>
            <person name="Williams K.H."/>
            <person name="Hubbard S.S."/>
            <person name="Banfield J.F."/>
        </authorList>
    </citation>
    <scope>NUCLEOTIDE SEQUENCE [LARGE SCALE GENOMIC DNA]</scope>
</reference>
<dbReference type="AlphaFoldDB" id="A0A1G2C0J7"/>
<comment type="caution">
    <text evidence="1">The sequence shown here is derived from an EMBL/GenBank/DDBJ whole genome shotgun (WGS) entry which is preliminary data.</text>
</comment>
<organism evidence="1 2">
    <name type="scientific">Candidatus Komeilibacteria bacterium RIFOXYC1_FULL_37_11</name>
    <dbReference type="NCBI Taxonomy" id="1798555"/>
    <lineage>
        <taxon>Bacteria</taxon>
        <taxon>Candidatus Komeiliibacteriota</taxon>
    </lineage>
</organism>
<evidence type="ECO:0000313" key="1">
    <source>
        <dbReference type="EMBL" id="OGY94641.1"/>
    </source>
</evidence>
<accession>A0A1G2C0J7</accession>
<proteinExistence type="predicted"/>
<sequence>MQQIADIFKSKKDAPKAPTYKWQDLALHIIAELKVPYSKRNSVFKVCKDYDRNVIEKCLDDTKELSHGLGQWRYFFKLISKNKKSP</sequence>
<gene>
    <name evidence="1" type="ORF">A2406_02330</name>
</gene>
<dbReference type="EMBL" id="MHKQ01000005">
    <property type="protein sequence ID" value="OGY94641.1"/>
    <property type="molecule type" value="Genomic_DNA"/>
</dbReference>